<proteinExistence type="predicted"/>
<protein>
    <recommendedName>
        <fullName evidence="4">Lipoprotein</fullName>
    </recommendedName>
</protein>
<feature type="signal peptide" evidence="1">
    <location>
        <begin position="1"/>
        <end position="23"/>
    </location>
</feature>
<accession>A0A918KHK0</accession>
<dbReference type="EMBL" id="BMYV01000001">
    <property type="protein sequence ID" value="GGX63777.1"/>
    <property type="molecule type" value="Genomic_DNA"/>
</dbReference>
<evidence type="ECO:0008006" key="4">
    <source>
        <dbReference type="Google" id="ProtNLM"/>
    </source>
</evidence>
<comment type="caution">
    <text evidence="2">The sequence shown here is derived from an EMBL/GenBank/DDBJ whole genome shotgun (WGS) entry which is preliminary data.</text>
</comment>
<keyword evidence="1" id="KW-0732">Signal</keyword>
<dbReference type="PROSITE" id="PS51257">
    <property type="entry name" value="PROKAR_LIPOPROTEIN"/>
    <property type="match status" value="1"/>
</dbReference>
<name>A0A918KHK0_9PROT</name>
<keyword evidence="3" id="KW-1185">Reference proteome</keyword>
<organism evidence="2 3">
    <name type="scientific">Litorimonas cladophorae</name>
    <dbReference type="NCBI Taxonomy" id="1220491"/>
    <lineage>
        <taxon>Bacteria</taxon>
        <taxon>Pseudomonadati</taxon>
        <taxon>Pseudomonadota</taxon>
        <taxon>Alphaproteobacteria</taxon>
        <taxon>Maricaulales</taxon>
        <taxon>Robiginitomaculaceae</taxon>
    </lineage>
</organism>
<evidence type="ECO:0000313" key="3">
    <source>
        <dbReference type="Proteomes" id="UP000600865"/>
    </source>
</evidence>
<dbReference type="AlphaFoldDB" id="A0A918KHK0"/>
<evidence type="ECO:0000313" key="2">
    <source>
        <dbReference type="EMBL" id="GGX63777.1"/>
    </source>
</evidence>
<reference evidence="2 3" key="1">
    <citation type="journal article" date="2014" name="Int. J. Syst. Evol. Microbiol.">
        <title>Complete genome sequence of Corynebacterium casei LMG S-19264T (=DSM 44701T), isolated from a smear-ripened cheese.</title>
        <authorList>
            <consortium name="US DOE Joint Genome Institute (JGI-PGF)"/>
            <person name="Walter F."/>
            <person name="Albersmeier A."/>
            <person name="Kalinowski J."/>
            <person name="Ruckert C."/>
        </authorList>
    </citation>
    <scope>NUCLEOTIDE SEQUENCE [LARGE SCALE GENOMIC DNA]</scope>
    <source>
        <strain evidence="2 3">KCTC 23968</strain>
    </source>
</reference>
<evidence type="ECO:0000256" key="1">
    <source>
        <dbReference type="SAM" id="SignalP"/>
    </source>
</evidence>
<gene>
    <name evidence="2" type="ORF">GCM10011309_12250</name>
</gene>
<sequence>MNMRWIGMSFMLLAISACTTTPAPTLGDTAKTASRDAERGSNTCALYGWTTDEKRSFVFYADAQTARYDTSEGPVDLKAQSEFPSLLYTDPDGERVELRLGEGEAMTDGMRFPTARIVTQTDEGWERLRPVALVRNCQIK</sequence>
<feature type="chain" id="PRO_5038077157" description="Lipoprotein" evidence="1">
    <location>
        <begin position="24"/>
        <end position="140"/>
    </location>
</feature>
<dbReference type="Proteomes" id="UP000600865">
    <property type="component" value="Unassembled WGS sequence"/>
</dbReference>